<dbReference type="EMBL" id="SRLO01000974">
    <property type="protein sequence ID" value="TNN43339.1"/>
    <property type="molecule type" value="Genomic_DNA"/>
</dbReference>
<name>A0A4Z2FQB1_9TELE</name>
<feature type="region of interest" description="Disordered" evidence="1">
    <location>
        <begin position="18"/>
        <end position="63"/>
    </location>
</feature>
<reference evidence="2 3" key="1">
    <citation type="submission" date="2019-03" db="EMBL/GenBank/DDBJ databases">
        <title>First draft genome of Liparis tanakae, snailfish: a comprehensive survey of snailfish specific genes.</title>
        <authorList>
            <person name="Kim W."/>
            <person name="Song I."/>
            <person name="Jeong J.-H."/>
            <person name="Kim D."/>
            <person name="Kim S."/>
            <person name="Ryu S."/>
            <person name="Song J.Y."/>
            <person name="Lee S.K."/>
        </authorList>
    </citation>
    <scope>NUCLEOTIDE SEQUENCE [LARGE SCALE GENOMIC DNA]</scope>
    <source>
        <tissue evidence="2">Muscle</tissue>
    </source>
</reference>
<dbReference type="Proteomes" id="UP000314294">
    <property type="component" value="Unassembled WGS sequence"/>
</dbReference>
<feature type="region of interest" description="Disordered" evidence="1">
    <location>
        <begin position="92"/>
        <end position="120"/>
    </location>
</feature>
<protein>
    <submittedName>
        <fullName evidence="2">Uncharacterized protein</fullName>
    </submittedName>
</protein>
<accession>A0A4Z2FQB1</accession>
<dbReference type="AlphaFoldDB" id="A0A4Z2FQB1"/>
<comment type="caution">
    <text evidence="2">The sequence shown here is derived from an EMBL/GenBank/DDBJ whole genome shotgun (WGS) entry which is preliminary data.</text>
</comment>
<keyword evidence="3" id="KW-1185">Reference proteome</keyword>
<evidence type="ECO:0000313" key="3">
    <source>
        <dbReference type="Proteomes" id="UP000314294"/>
    </source>
</evidence>
<evidence type="ECO:0000256" key="1">
    <source>
        <dbReference type="SAM" id="MobiDB-lite"/>
    </source>
</evidence>
<evidence type="ECO:0000313" key="2">
    <source>
        <dbReference type="EMBL" id="TNN43339.1"/>
    </source>
</evidence>
<gene>
    <name evidence="2" type="ORF">EYF80_046465</name>
</gene>
<feature type="compositionally biased region" description="Basic and acidic residues" evidence="1">
    <location>
        <begin position="34"/>
        <end position="53"/>
    </location>
</feature>
<sequence length="147" mass="16424">MAWLYYVPLAKTHEEAAPGGEHVVRVQRSGSTREPQRRAPGETRAGPVREKARAPPSRPAHYYTHRCDSAHRRGGDFVSAHKRVRRVVRAHAGRATAARTHTHTHTEMGRGGSAQPDRSRREASRHICMFSHCCINYGWNTGGVSLI</sequence>
<proteinExistence type="predicted"/>
<organism evidence="2 3">
    <name type="scientific">Liparis tanakae</name>
    <name type="common">Tanaka's snailfish</name>
    <dbReference type="NCBI Taxonomy" id="230148"/>
    <lineage>
        <taxon>Eukaryota</taxon>
        <taxon>Metazoa</taxon>
        <taxon>Chordata</taxon>
        <taxon>Craniata</taxon>
        <taxon>Vertebrata</taxon>
        <taxon>Euteleostomi</taxon>
        <taxon>Actinopterygii</taxon>
        <taxon>Neopterygii</taxon>
        <taxon>Teleostei</taxon>
        <taxon>Neoteleostei</taxon>
        <taxon>Acanthomorphata</taxon>
        <taxon>Eupercaria</taxon>
        <taxon>Perciformes</taxon>
        <taxon>Cottioidei</taxon>
        <taxon>Cottales</taxon>
        <taxon>Liparidae</taxon>
        <taxon>Liparis</taxon>
    </lineage>
</organism>